<dbReference type="EMBL" id="JABEPQ010000002">
    <property type="protein sequence ID" value="NNM46916.1"/>
    <property type="molecule type" value="Genomic_DNA"/>
</dbReference>
<reference evidence="2 3" key="1">
    <citation type="submission" date="2020-04" db="EMBL/GenBank/DDBJ databases">
        <title>Knoellia sp. isolate from air conditioner.</title>
        <authorList>
            <person name="Chea S."/>
            <person name="Kim D.-U."/>
        </authorList>
    </citation>
    <scope>NUCLEOTIDE SEQUENCE [LARGE SCALE GENOMIC DNA]</scope>
    <source>
        <strain evidence="2 3">DB2414S</strain>
    </source>
</reference>
<gene>
    <name evidence="2" type="ORF">HJG52_12975</name>
</gene>
<organism evidence="2 3">
    <name type="scientific">Knoellia koreensis</name>
    <dbReference type="NCBI Taxonomy" id="2730921"/>
    <lineage>
        <taxon>Bacteria</taxon>
        <taxon>Bacillati</taxon>
        <taxon>Actinomycetota</taxon>
        <taxon>Actinomycetes</taxon>
        <taxon>Micrococcales</taxon>
        <taxon>Intrasporangiaceae</taxon>
        <taxon>Knoellia</taxon>
    </lineage>
</organism>
<evidence type="ECO:0000313" key="3">
    <source>
        <dbReference type="Proteomes" id="UP000588586"/>
    </source>
</evidence>
<keyword evidence="3" id="KW-1185">Reference proteome</keyword>
<evidence type="ECO:0000256" key="1">
    <source>
        <dbReference type="SAM" id="MobiDB-lite"/>
    </source>
</evidence>
<dbReference type="AlphaFoldDB" id="A0A849HB20"/>
<comment type="caution">
    <text evidence="2">The sequence shown here is derived from an EMBL/GenBank/DDBJ whole genome shotgun (WGS) entry which is preliminary data.</text>
</comment>
<name>A0A849HB20_9MICO</name>
<proteinExistence type="predicted"/>
<evidence type="ECO:0008006" key="4">
    <source>
        <dbReference type="Google" id="ProtNLM"/>
    </source>
</evidence>
<dbReference type="Proteomes" id="UP000588586">
    <property type="component" value="Unassembled WGS sequence"/>
</dbReference>
<feature type="compositionally biased region" description="Low complexity" evidence="1">
    <location>
        <begin position="184"/>
        <end position="228"/>
    </location>
</feature>
<dbReference type="RefSeq" id="WP_171243953.1">
    <property type="nucleotide sequence ID" value="NZ_JABEPQ010000002.1"/>
</dbReference>
<protein>
    <recommendedName>
        <fullName evidence="4">Heparin binding hemagglutinin HbhA</fullName>
    </recommendedName>
</protein>
<evidence type="ECO:0000313" key="2">
    <source>
        <dbReference type="EMBL" id="NNM46916.1"/>
    </source>
</evidence>
<sequence length="228" mass="23815">MALAADIRKTVTDTTPVFYAVGLTDLAVEKIREAGDRAEARRAELKPAKLQAKAETAIDAATKQVKELPAVALNRSLELASKAQDEYETIAARGEKLVKRVRTQKSTKDLIAQAEATFALGKGAVTTARKSASDIQRSAKATLTTGRKEAVAAADAIAESVVDETAEAATAVKTATKRTRTAAKRTATTTKKSAARTRTAAKSTTTGARKTAAASKKATKAAATKVGD</sequence>
<accession>A0A849HB20</accession>
<feature type="region of interest" description="Disordered" evidence="1">
    <location>
        <begin position="173"/>
        <end position="228"/>
    </location>
</feature>